<organism evidence="1 2">
    <name type="scientific">Kipferlia bialata</name>
    <dbReference type="NCBI Taxonomy" id="797122"/>
    <lineage>
        <taxon>Eukaryota</taxon>
        <taxon>Metamonada</taxon>
        <taxon>Carpediemonas-like organisms</taxon>
        <taxon>Kipferlia</taxon>
    </lineage>
</organism>
<protein>
    <submittedName>
        <fullName evidence="1">Uncharacterized protein</fullName>
    </submittedName>
</protein>
<accession>A0A9K3D9N4</accession>
<reference evidence="1 2" key="1">
    <citation type="journal article" date="2018" name="PLoS ONE">
        <title>The draft genome of Kipferlia bialata reveals reductive genome evolution in fornicate parasites.</title>
        <authorList>
            <person name="Tanifuji G."/>
            <person name="Takabayashi S."/>
            <person name="Kume K."/>
            <person name="Takagi M."/>
            <person name="Nakayama T."/>
            <person name="Kamikawa R."/>
            <person name="Inagaki Y."/>
            <person name="Hashimoto T."/>
        </authorList>
    </citation>
    <scope>NUCLEOTIDE SEQUENCE [LARGE SCALE GENOMIC DNA]</scope>
    <source>
        <strain evidence="1">NY0173</strain>
    </source>
</reference>
<evidence type="ECO:0000313" key="1">
    <source>
        <dbReference type="EMBL" id="GIQ91501.1"/>
    </source>
</evidence>
<feature type="non-terminal residue" evidence="1">
    <location>
        <position position="69"/>
    </location>
</feature>
<evidence type="ECO:0000313" key="2">
    <source>
        <dbReference type="Proteomes" id="UP000265618"/>
    </source>
</evidence>
<sequence>SYCPSDKCTWGIVPMAEGQRFSTPAAWTEAINGFVSSGEYGLANLLFSFLDSASMPSPLNMATLVTFMQ</sequence>
<name>A0A9K3D9N4_9EUKA</name>
<dbReference type="Proteomes" id="UP000265618">
    <property type="component" value="Unassembled WGS sequence"/>
</dbReference>
<comment type="caution">
    <text evidence="1">The sequence shown here is derived from an EMBL/GenBank/DDBJ whole genome shotgun (WGS) entry which is preliminary data.</text>
</comment>
<proteinExistence type="predicted"/>
<dbReference type="AlphaFoldDB" id="A0A9K3D9N4"/>
<gene>
    <name evidence="1" type="ORF">KIPB_014781</name>
</gene>
<dbReference type="EMBL" id="BDIP01007825">
    <property type="protein sequence ID" value="GIQ91501.1"/>
    <property type="molecule type" value="Genomic_DNA"/>
</dbReference>
<keyword evidence="2" id="KW-1185">Reference proteome</keyword>
<feature type="non-terminal residue" evidence="1">
    <location>
        <position position="1"/>
    </location>
</feature>